<gene>
    <name evidence="3" type="ORF">DES41_103469</name>
</gene>
<feature type="domain" description="PLD phosphodiesterase" evidence="2">
    <location>
        <begin position="423"/>
        <end position="450"/>
    </location>
</feature>
<dbReference type="InterPro" id="IPR001736">
    <property type="entry name" value="PLipase_D/transphosphatidylase"/>
</dbReference>
<dbReference type="AlphaFoldDB" id="A0A368XXZ2"/>
<reference evidence="3 4" key="1">
    <citation type="submission" date="2018-07" db="EMBL/GenBank/DDBJ databases">
        <title>Genomic Encyclopedia of Type Strains, Phase IV (KMG-IV): sequencing the most valuable type-strain genomes for metagenomic binning, comparative biology and taxonomic classification.</title>
        <authorList>
            <person name="Goeker M."/>
        </authorList>
    </citation>
    <scope>NUCLEOTIDE SEQUENCE [LARGE SCALE GENOMIC DNA]</scope>
    <source>
        <strain evidence="3 4">DSM 21634</strain>
    </source>
</reference>
<comment type="caution">
    <text evidence="3">The sequence shown here is derived from an EMBL/GenBank/DDBJ whole genome shotgun (WGS) entry which is preliminary data.</text>
</comment>
<feature type="signal peptide" evidence="1">
    <location>
        <begin position="1"/>
        <end position="27"/>
    </location>
</feature>
<accession>A0A368XXZ2</accession>
<evidence type="ECO:0000259" key="2">
    <source>
        <dbReference type="PROSITE" id="PS50035"/>
    </source>
</evidence>
<feature type="domain" description="PLD phosphodiesterase" evidence="2">
    <location>
        <begin position="182"/>
        <end position="209"/>
    </location>
</feature>
<dbReference type="InterPro" id="IPR025202">
    <property type="entry name" value="PLD-like_dom"/>
</dbReference>
<evidence type="ECO:0000256" key="1">
    <source>
        <dbReference type="SAM" id="SignalP"/>
    </source>
</evidence>
<dbReference type="CDD" id="cd09111">
    <property type="entry name" value="PLDc_ymdC_like_1"/>
    <property type="match status" value="1"/>
</dbReference>
<dbReference type="PANTHER" id="PTHR21248:SF12">
    <property type="entry name" value="CARDIOLIPIN SYNTHASE C"/>
    <property type="match status" value="1"/>
</dbReference>
<dbReference type="GO" id="GO:0032049">
    <property type="term" value="P:cardiolipin biosynthetic process"/>
    <property type="evidence" value="ECO:0007669"/>
    <property type="project" value="UniProtKB-ARBA"/>
</dbReference>
<name>A0A368XXZ2_9BURK</name>
<dbReference type="SUPFAM" id="SSF56024">
    <property type="entry name" value="Phospholipase D/nuclease"/>
    <property type="match status" value="2"/>
</dbReference>
<dbReference type="Pfam" id="PF13091">
    <property type="entry name" value="PLDc_2"/>
    <property type="match status" value="2"/>
</dbReference>
<sequence>MGAAWIPGGRAMTTTRSLLLACLLACAAWLTGCAALPDRQQPPPTHALADVGGTTLARLAAASTPAEAGGKSGLRMLPEGPFSLDARLALAAAAQKSLDVQYYQLQSDSVGFRLLQALRDAAARGVRVRLLVDDFYTAGQDELFSTLNANPNVEVRLFNPLPERKGSFVGRFIGSAGAFKRINHRMHNKLFVADNSISVSGGRNIGDEYFMQSETANFIDADVLATGPVVREQSAAFDLYWNSAHVWPIAQVVPPFLAPAQLRARFDEIVGPTQPDIVLRPHDALGKTAVSKQLADGRLDLMFAKASVLVDDPDKITRTDPDARLAGSVTLRVMELMDSARSQVLIISPYFIPGRLGMQRLGRAVGNGVKVTIYTNSLASTDEPLVYLGYARYRDDLLKLGFEIYEVAPHRGGATNLGAFGTSISRLHAKIAVIDDDRIFVGSMNSDSRSARINTEIGLVVESAEVVREFRRLIPARGFQSAYRLRLSDSGRVEWLEPRDDGGFTVHHDNPGTNWMAEIWNWFSSLFVGEEQL</sequence>
<evidence type="ECO:0000313" key="3">
    <source>
        <dbReference type="EMBL" id="RCW72861.1"/>
    </source>
</evidence>
<dbReference type="SMART" id="SM00155">
    <property type="entry name" value="PLDc"/>
    <property type="match status" value="2"/>
</dbReference>
<protein>
    <submittedName>
        <fullName evidence="3">Putative cardiolipin synthase</fullName>
    </submittedName>
</protein>
<dbReference type="CDD" id="cd09113">
    <property type="entry name" value="PLDc_ymdC_like_2"/>
    <property type="match status" value="1"/>
</dbReference>
<dbReference type="GO" id="GO:0030572">
    <property type="term" value="F:phosphatidyltransferase activity"/>
    <property type="evidence" value="ECO:0007669"/>
    <property type="project" value="UniProtKB-ARBA"/>
</dbReference>
<dbReference type="EMBL" id="QPJK01000003">
    <property type="protein sequence ID" value="RCW72861.1"/>
    <property type="molecule type" value="Genomic_DNA"/>
</dbReference>
<dbReference type="PROSITE" id="PS50035">
    <property type="entry name" value="PLD"/>
    <property type="match status" value="2"/>
</dbReference>
<dbReference type="Proteomes" id="UP000252884">
    <property type="component" value="Unassembled WGS sequence"/>
</dbReference>
<organism evidence="3 4">
    <name type="scientific">Pseudorhodoferax soli</name>
    <dbReference type="NCBI Taxonomy" id="545864"/>
    <lineage>
        <taxon>Bacteria</taxon>
        <taxon>Pseudomonadati</taxon>
        <taxon>Pseudomonadota</taxon>
        <taxon>Betaproteobacteria</taxon>
        <taxon>Burkholderiales</taxon>
        <taxon>Comamonadaceae</taxon>
    </lineage>
</organism>
<feature type="chain" id="PRO_5016604048" evidence="1">
    <location>
        <begin position="28"/>
        <end position="533"/>
    </location>
</feature>
<keyword evidence="1" id="KW-0732">Signal</keyword>
<dbReference type="PANTHER" id="PTHR21248">
    <property type="entry name" value="CARDIOLIPIN SYNTHASE"/>
    <property type="match status" value="1"/>
</dbReference>
<keyword evidence="4" id="KW-1185">Reference proteome</keyword>
<proteinExistence type="predicted"/>
<evidence type="ECO:0000313" key="4">
    <source>
        <dbReference type="Proteomes" id="UP000252884"/>
    </source>
</evidence>
<dbReference type="Gene3D" id="3.30.870.10">
    <property type="entry name" value="Endonuclease Chain A"/>
    <property type="match status" value="2"/>
</dbReference>